<dbReference type="SMART" id="SM00387">
    <property type="entry name" value="HATPase_c"/>
    <property type="match status" value="1"/>
</dbReference>
<dbReference type="Gene3D" id="3.30.565.10">
    <property type="entry name" value="Histidine kinase-like ATPase, C-terminal domain"/>
    <property type="match status" value="1"/>
</dbReference>
<evidence type="ECO:0000256" key="4">
    <source>
        <dbReference type="ARBA" id="ARBA00022553"/>
    </source>
</evidence>
<evidence type="ECO:0000256" key="3">
    <source>
        <dbReference type="ARBA" id="ARBA00012438"/>
    </source>
</evidence>
<evidence type="ECO:0000256" key="2">
    <source>
        <dbReference type="ARBA" id="ARBA00004370"/>
    </source>
</evidence>
<dbReference type="CDD" id="cd16922">
    <property type="entry name" value="HATPase_EvgS-ArcB-TorS-like"/>
    <property type="match status" value="1"/>
</dbReference>
<dbReference type="SMART" id="SM00304">
    <property type="entry name" value="HAMP"/>
    <property type="match status" value="1"/>
</dbReference>
<dbReference type="Pfam" id="PF02518">
    <property type="entry name" value="HATPase_c"/>
    <property type="match status" value="1"/>
</dbReference>
<comment type="catalytic activity">
    <reaction evidence="1">
        <text>ATP + protein L-histidine = ADP + protein N-phospho-L-histidine.</text>
        <dbReference type="EC" id="2.7.13.3"/>
    </reaction>
</comment>
<feature type="domain" description="PAS" evidence="13">
    <location>
        <begin position="363"/>
        <end position="433"/>
    </location>
</feature>
<dbReference type="GO" id="GO:0000155">
    <property type="term" value="F:phosphorelay sensor kinase activity"/>
    <property type="evidence" value="ECO:0007669"/>
    <property type="project" value="InterPro"/>
</dbReference>
<sequence>MADRGRRTLTWLGGARGHLFQVVMLGLIPAVFLGTLAVIAQLVESLSLQAASAQVETLARMAAAIHDRGLESSREALAALANNPDDEECGSDYRHFLLAIEGHEGFLRTDPSGRVKCSIGLGSDISWLAKGPHIGQAMDSGAFATAPYELLADGRAALPMAYPILDWLGTPRGAVITARSLDHLAKAVAPPILPEGARLLVLKSDGTVLARVPPLPEPAPAVTPVPELKAAAAHGVAGSFTAASITGEMAVFGIAPLGRMAPEAIVAVTIPVDMLGGSERQFLRMAVIAFAVAGAGAVLLLWYASRRLLFAPLGRLADAMRRVREGDMTARAGGGLGEVGEMGATFDTMLGALNEREVLLKDSEDRFRATFEQAAVGMSHATPNRRFIRVNRRFAAMLGYEPEELIGRSTPDLTHPEDRGLGTEEIAAMMRGERESYSVEKRFIRKDGSIAWSNLTVSALRREGRIEYLIGVTEDIARRKQAEAQLLAAKEQAESASRAKSEFLAGMSHELRTPLNAIIGFAETMYSQVLGPMPDRYREYAGDISASGRHLLGIITDILDLAKIEAGKMELDDRPLDVLPMVETVIRLLRDRGAAAGLELSVEIPVGLPQIMADERRIRQVLINLLANAVKFTPHGGTVSVSAAAPPEGGLELHVCDTGIGMTEDEIAQAIEPFVQVDARIARRHEGTGLGLPMVSAIMEMHGGSMTIRSHPNQGTMVTVALPPGRVFSAAPPAA</sequence>
<feature type="domain" description="PAC" evidence="14">
    <location>
        <begin position="437"/>
        <end position="488"/>
    </location>
</feature>
<dbReference type="PROSITE" id="PS50885">
    <property type="entry name" value="HAMP"/>
    <property type="match status" value="1"/>
</dbReference>
<dbReference type="InterPro" id="IPR001610">
    <property type="entry name" value="PAC"/>
</dbReference>
<evidence type="ECO:0000259" key="15">
    <source>
        <dbReference type="PROSITE" id="PS50885"/>
    </source>
</evidence>
<keyword evidence="17" id="KW-1185">Reference proteome</keyword>
<dbReference type="SMART" id="SM00388">
    <property type="entry name" value="HisKA"/>
    <property type="match status" value="1"/>
</dbReference>
<evidence type="ECO:0000259" key="12">
    <source>
        <dbReference type="PROSITE" id="PS50109"/>
    </source>
</evidence>
<keyword evidence="11" id="KW-0812">Transmembrane</keyword>
<dbReference type="Proteomes" id="UP000011744">
    <property type="component" value="Unassembled WGS sequence"/>
</dbReference>
<evidence type="ECO:0000256" key="5">
    <source>
        <dbReference type="ARBA" id="ARBA00022679"/>
    </source>
</evidence>
<dbReference type="InterPro" id="IPR003661">
    <property type="entry name" value="HisK_dim/P_dom"/>
</dbReference>
<dbReference type="InterPro" id="IPR000014">
    <property type="entry name" value="PAS"/>
</dbReference>
<dbReference type="InterPro" id="IPR036097">
    <property type="entry name" value="HisK_dim/P_sf"/>
</dbReference>
<comment type="subcellular location">
    <subcellularLocation>
        <location evidence="2">Membrane</location>
    </subcellularLocation>
</comment>
<keyword evidence="11" id="KW-1133">Transmembrane helix</keyword>
<dbReference type="PROSITE" id="PS50113">
    <property type="entry name" value="PAC"/>
    <property type="match status" value="1"/>
</dbReference>
<protein>
    <recommendedName>
        <fullName evidence="3">histidine kinase</fullName>
        <ecNumber evidence="3">2.7.13.3</ecNumber>
    </recommendedName>
</protein>
<dbReference type="PANTHER" id="PTHR43047:SF72">
    <property type="entry name" value="OSMOSENSING HISTIDINE PROTEIN KINASE SLN1"/>
    <property type="match status" value="1"/>
</dbReference>
<dbReference type="CDD" id="cd00130">
    <property type="entry name" value="PAS"/>
    <property type="match status" value="1"/>
</dbReference>
<evidence type="ECO:0000313" key="17">
    <source>
        <dbReference type="Proteomes" id="UP000011744"/>
    </source>
</evidence>
<evidence type="ECO:0000259" key="14">
    <source>
        <dbReference type="PROSITE" id="PS50113"/>
    </source>
</evidence>
<evidence type="ECO:0000256" key="9">
    <source>
        <dbReference type="ARBA" id="ARBA00023012"/>
    </source>
</evidence>
<dbReference type="SMART" id="SM00091">
    <property type="entry name" value="PAS"/>
    <property type="match status" value="1"/>
</dbReference>
<evidence type="ECO:0000259" key="13">
    <source>
        <dbReference type="PROSITE" id="PS50112"/>
    </source>
</evidence>
<evidence type="ECO:0000256" key="8">
    <source>
        <dbReference type="ARBA" id="ARBA00022840"/>
    </source>
</evidence>
<evidence type="ECO:0000256" key="6">
    <source>
        <dbReference type="ARBA" id="ARBA00022741"/>
    </source>
</evidence>
<dbReference type="InterPro" id="IPR003594">
    <property type="entry name" value="HATPase_dom"/>
</dbReference>
<dbReference type="SUPFAM" id="SSF55874">
    <property type="entry name" value="ATPase domain of HSP90 chaperone/DNA topoisomerase II/histidine kinase"/>
    <property type="match status" value="1"/>
</dbReference>
<feature type="domain" description="HAMP" evidence="15">
    <location>
        <begin position="307"/>
        <end position="358"/>
    </location>
</feature>
<evidence type="ECO:0000256" key="7">
    <source>
        <dbReference type="ARBA" id="ARBA00022777"/>
    </source>
</evidence>
<evidence type="ECO:0000256" key="10">
    <source>
        <dbReference type="ARBA" id="ARBA00023136"/>
    </source>
</evidence>
<dbReference type="PRINTS" id="PR00344">
    <property type="entry name" value="BCTRLSENSOR"/>
</dbReference>
<evidence type="ECO:0000256" key="11">
    <source>
        <dbReference type="SAM" id="Phobius"/>
    </source>
</evidence>
<dbReference type="CDD" id="cd00082">
    <property type="entry name" value="HisKA"/>
    <property type="match status" value="1"/>
</dbReference>
<proteinExistence type="predicted"/>
<reference evidence="16 17" key="1">
    <citation type="journal article" date="2014" name="Genome Announc.">
        <title>Draft Genome Sequence of Magnetospirillum sp. Strain SO-1, a Freshwater Magnetotactic Bacterium Isolated from the Ol'khovka River, Russia.</title>
        <authorList>
            <person name="Grouzdev D.S."/>
            <person name="Dziuba M.V."/>
            <person name="Sukhacheva M.S."/>
            <person name="Mardanov A.V."/>
            <person name="Beletskiy A.V."/>
            <person name="Kuznetsov B.B."/>
            <person name="Skryabin K.G."/>
        </authorList>
    </citation>
    <scope>NUCLEOTIDE SEQUENCE [LARGE SCALE GENOMIC DNA]</scope>
    <source>
        <strain evidence="16 17">SO-1</strain>
    </source>
</reference>
<feature type="domain" description="Histidine kinase" evidence="12">
    <location>
        <begin position="506"/>
        <end position="726"/>
    </location>
</feature>
<evidence type="ECO:0000313" key="16">
    <source>
        <dbReference type="EMBL" id="EME70617.1"/>
    </source>
</evidence>
<evidence type="ECO:0000256" key="1">
    <source>
        <dbReference type="ARBA" id="ARBA00000085"/>
    </source>
</evidence>
<dbReference type="GO" id="GO:0005886">
    <property type="term" value="C:plasma membrane"/>
    <property type="evidence" value="ECO:0007669"/>
    <property type="project" value="TreeGrafter"/>
</dbReference>
<keyword evidence="8" id="KW-0067">ATP-binding</keyword>
<dbReference type="InterPro" id="IPR013655">
    <property type="entry name" value="PAS_fold_3"/>
</dbReference>
<dbReference type="EMBL" id="AONQ01000015">
    <property type="protein sequence ID" value="EME70617.1"/>
    <property type="molecule type" value="Genomic_DNA"/>
</dbReference>
<keyword evidence="7 16" id="KW-0418">Kinase</keyword>
<feature type="transmembrane region" description="Helical" evidence="11">
    <location>
        <begin position="282"/>
        <end position="304"/>
    </location>
</feature>
<dbReference type="SMART" id="SM00086">
    <property type="entry name" value="PAC"/>
    <property type="match status" value="1"/>
</dbReference>
<keyword evidence="5" id="KW-0808">Transferase</keyword>
<dbReference type="Gene3D" id="6.10.340.10">
    <property type="match status" value="1"/>
</dbReference>
<keyword evidence="6" id="KW-0547">Nucleotide-binding</keyword>
<dbReference type="AlphaFoldDB" id="M2ZTD2"/>
<feature type="transmembrane region" description="Helical" evidence="11">
    <location>
        <begin position="20"/>
        <end position="43"/>
    </location>
</feature>
<dbReference type="InterPro" id="IPR004358">
    <property type="entry name" value="Sig_transdc_His_kin-like_C"/>
</dbReference>
<dbReference type="EC" id="2.7.13.3" evidence="3"/>
<dbReference type="Pfam" id="PF00672">
    <property type="entry name" value="HAMP"/>
    <property type="match status" value="1"/>
</dbReference>
<keyword evidence="4" id="KW-0597">Phosphoprotein</keyword>
<dbReference type="PROSITE" id="PS50112">
    <property type="entry name" value="PAS"/>
    <property type="match status" value="1"/>
</dbReference>
<dbReference type="OrthoDB" id="9813151at2"/>
<dbReference type="Gene3D" id="1.10.287.130">
    <property type="match status" value="1"/>
</dbReference>
<dbReference type="GO" id="GO:0009927">
    <property type="term" value="F:histidine phosphotransfer kinase activity"/>
    <property type="evidence" value="ECO:0007669"/>
    <property type="project" value="TreeGrafter"/>
</dbReference>
<keyword evidence="10 11" id="KW-0472">Membrane</keyword>
<dbReference type="PROSITE" id="PS50109">
    <property type="entry name" value="HIS_KIN"/>
    <property type="match status" value="1"/>
</dbReference>
<dbReference type="InterPro" id="IPR000700">
    <property type="entry name" value="PAS-assoc_C"/>
</dbReference>
<dbReference type="InterPro" id="IPR005467">
    <property type="entry name" value="His_kinase_dom"/>
</dbReference>
<dbReference type="InterPro" id="IPR003660">
    <property type="entry name" value="HAMP_dom"/>
</dbReference>
<dbReference type="SUPFAM" id="SSF158472">
    <property type="entry name" value="HAMP domain-like"/>
    <property type="match status" value="1"/>
</dbReference>
<dbReference type="STRING" id="1244869.H261_07618"/>
<comment type="caution">
    <text evidence="16">The sequence shown here is derived from an EMBL/GenBank/DDBJ whole genome shotgun (WGS) entry which is preliminary data.</text>
</comment>
<accession>M2ZTD2</accession>
<dbReference type="PATRIC" id="fig|1244869.3.peg.1542"/>
<dbReference type="Pfam" id="PF08447">
    <property type="entry name" value="PAS_3"/>
    <property type="match status" value="1"/>
</dbReference>
<dbReference type="eggNOG" id="COG5002">
    <property type="taxonomic scope" value="Bacteria"/>
</dbReference>
<dbReference type="InterPro" id="IPR035965">
    <property type="entry name" value="PAS-like_dom_sf"/>
</dbReference>
<name>M2ZTD2_9PROT</name>
<dbReference type="NCBIfam" id="TIGR00229">
    <property type="entry name" value="sensory_box"/>
    <property type="match status" value="1"/>
</dbReference>
<dbReference type="CDD" id="cd06225">
    <property type="entry name" value="HAMP"/>
    <property type="match status" value="1"/>
</dbReference>
<dbReference type="RefSeq" id="WP_008616045.1">
    <property type="nucleotide sequence ID" value="NZ_AONQ01000015.1"/>
</dbReference>
<dbReference type="PANTHER" id="PTHR43047">
    <property type="entry name" value="TWO-COMPONENT HISTIDINE PROTEIN KINASE"/>
    <property type="match status" value="1"/>
</dbReference>
<organism evidence="16 17">
    <name type="scientific">Paramagnetospirillum caucaseum</name>
    <dbReference type="NCBI Taxonomy" id="1244869"/>
    <lineage>
        <taxon>Bacteria</taxon>
        <taxon>Pseudomonadati</taxon>
        <taxon>Pseudomonadota</taxon>
        <taxon>Alphaproteobacteria</taxon>
        <taxon>Rhodospirillales</taxon>
        <taxon>Magnetospirillaceae</taxon>
        <taxon>Paramagnetospirillum</taxon>
    </lineage>
</organism>
<dbReference type="InterPro" id="IPR036890">
    <property type="entry name" value="HATPase_C_sf"/>
</dbReference>
<dbReference type="SUPFAM" id="SSF55785">
    <property type="entry name" value="PYP-like sensor domain (PAS domain)"/>
    <property type="match status" value="1"/>
</dbReference>
<gene>
    <name evidence="16" type="ORF">H261_07618</name>
</gene>
<dbReference type="Gene3D" id="3.30.450.20">
    <property type="entry name" value="PAS domain"/>
    <property type="match status" value="2"/>
</dbReference>
<dbReference type="SUPFAM" id="SSF47384">
    <property type="entry name" value="Homodimeric domain of signal transducing histidine kinase"/>
    <property type="match status" value="1"/>
</dbReference>
<dbReference type="FunFam" id="1.10.287.130:FF:000038">
    <property type="entry name" value="Sensory transduction histidine kinase"/>
    <property type="match status" value="1"/>
</dbReference>
<dbReference type="GO" id="GO:0005524">
    <property type="term" value="F:ATP binding"/>
    <property type="evidence" value="ECO:0007669"/>
    <property type="project" value="UniProtKB-KW"/>
</dbReference>
<keyword evidence="9" id="KW-0902">Two-component regulatory system</keyword>
<dbReference type="Pfam" id="PF00512">
    <property type="entry name" value="HisKA"/>
    <property type="match status" value="1"/>
</dbReference>